<dbReference type="GO" id="GO:0004180">
    <property type="term" value="F:carboxypeptidase activity"/>
    <property type="evidence" value="ECO:0007669"/>
    <property type="project" value="UniProtKB-KW"/>
</dbReference>
<evidence type="ECO:0000313" key="2">
    <source>
        <dbReference type="EMBL" id="MDO7787882.1"/>
    </source>
</evidence>
<dbReference type="EMBL" id="JARPTC010000017">
    <property type="protein sequence ID" value="MDO7787882.1"/>
    <property type="molecule type" value="Genomic_DNA"/>
</dbReference>
<keyword evidence="2" id="KW-0645">Protease</keyword>
<protein>
    <submittedName>
        <fullName evidence="2">D-Ala-D-Ala carboxypeptidase family metallohydrolase</fullName>
    </submittedName>
</protein>
<dbReference type="SUPFAM" id="SSF55166">
    <property type="entry name" value="Hedgehog/DD-peptidase"/>
    <property type="match status" value="1"/>
</dbReference>
<feature type="domain" description="Peptidase M15A C-terminal" evidence="1">
    <location>
        <begin position="15"/>
        <end position="115"/>
    </location>
</feature>
<dbReference type="AlphaFoldDB" id="A0AAW7ZF55"/>
<evidence type="ECO:0000259" key="1">
    <source>
        <dbReference type="Pfam" id="PF08291"/>
    </source>
</evidence>
<dbReference type="InterPro" id="IPR009045">
    <property type="entry name" value="Zn_M74/Hedgehog-like"/>
</dbReference>
<accession>A0AAW7ZF55</accession>
<dbReference type="Pfam" id="PF08291">
    <property type="entry name" value="Peptidase_M15_3"/>
    <property type="match status" value="1"/>
</dbReference>
<dbReference type="RefSeq" id="WP_304543307.1">
    <property type="nucleotide sequence ID" value="NZ_JARPTC010000017.1"/>
</dbReference>
<keyword evidence="2" id="KW-0378">Hydrolase</keyword>
<keyword evidence="3" id="KW-1185">Reference proteome</keyword>
<dbReference type="Proteomes" id="UP001172911">
    <property type="component" value="Unassembled WGS sequence"/>
</dbReference>
<name>A0AAW7ZF55_9FIRM</name>
<proteinExistence type="predicted"/>
<reference evidence="2" key="2">
    <citation type="submission" date="2023-03" db="EMBL/GenBank/DDBJ databases">
        <authorList>
            <person name="Zhang Z."/>
        </authorList>
    </citation>
    <scope>NUCLEOTIDE SEQUENCE</scope>
    <source>
        <strain evidence="2">DSA</strain>
    </source>
</reference>
<sequence length="123" mass="13942">MDIIKARPWVKLAPHFAESEFACRCCGMVMISMELISRLEKLRQYIGRPVIVSSGYRCPRHNQVVGGAVNSFHMKGLAADIYIVGYSAEKLATVAEWFGFDGLGVYRQGNFIHVDVRGYRARW</sequence>
<reference evidence="2" key="1">
    <citation type="journal article" date="2023" name="J. Hazard. Mater.">
        <title>Anaerobic biodegradation of pyrene and benzo[a]pyrene by a new sulfate-reducing Desulforamulus aquiferis strain DSA.</title>
        <authorList>
            <person name="Zhang Z."/>
            <person name="Sun J."/>
            <person name="Gong X."/>
            <person name="Wang C."/>
            <person name="Wang H."/>
        </authorList>
    </citation>
    <scope>NUCLEOTIDE SEQUENCE</scope>
    <source>
        <strain evidence="2">DSA</strain>
    </source>
</reference>
<organism evidence="2 3">
    <name type="scientific">Desulforamulus aquiferis</name>
    <dbReference type="NCBI Taxonomy" id="1397668"/>
    <lineage>
        <taxon>Bacteria</taxon>
        <taxon>Bacillati</taxon>
        <taxon>Bacillota</taxon>
        <taxon>Clostridia</taxon>
        <taxon>Eubacteriales</taxon>
        <taxon>Peptococcaceae</taxon>
        <taxon>Desulforamulus</taxon>
    </lineage>
</organism>
<dbReference type="InterPro" id="IPR013230">
    <property type="entry name" value="Peptidase_M15A_C"/>
</dbReference>
<evidence type="ECO:0000313" key="3">
    <source>
        <dbReference type="Proteomes" id="UP001172911"/>
    </source>
</evidence>
<comment type="caution">
    <text evidence="2">The sequence shown here is derived from an EMBL/GenBank/DDBJ whole genome shotgun (WGS) entry which is preliminary data.</text>
</comment>
<keyword evidence="2" id="KW-0121">Carboxypeptidase</keyword>
<dbReference type="Gene3D" id="3.30.1380.10">
    <property type="match status" value="1"/>
</dbReference>
<gene>
    <name evidence="2" type="ORF">P6N53_11685</name>
</gene>